<dbReference type="FunFam" id="3.40.50.1860:FF:000002">
    <property type="entry name" value="Glutamate racemase"/>
    <property type="match status" value="1"/>
</dbReference>
<sequence>MNRPIGIFDSGIGGLTVVKEIIKTLPYEDIIYFGDTARVPYGSKSRETIIRFSREIVEFLLERGVKVIVVACNTASSNALPELESLYNGTPFVGVIKPGVKRALSLARSVIGVIGTRATIESGIYSTALGDEFKIVQKPCSLFVPLVEEGLIETPFTMEIAKFYLNPLKKEHVDTLILGCTHYPMLKTVIHEVMGEGVDLVDSAVEVARFVGGLLDKGGTRNGRRIPDYSFYFSDMPGNLSEIVERFLGRSVELKNVYLG</sequence>
<comment type="similarity">
    <text evidence="8">Belongs to the aspartate/glutamate racemases family.</text>
</comment>
<dbReference type="InterPro" id="IPR004391">
    <property type="entry name" value="Glu_race"/>
</dbReference>
<dbReference type="GO" id="GO:0009252">
    <property type="term" value="P:peptidoglycan biosynthetic process"/>
    <property type="evidence" value="ECO:0007669"/>
    <property type="project" value="UniProtKB-UniRule"/>
</dbReference>
<protein>
    <recommendedName>
        <fullName evidence="7 8">Glutamate racemase</fullName>
        <ecNumber evidence="2 8">5.1.1.3</ecNumber>
    </recommendedName>
</protein>
<comment type="function">
    <text evidence="8">Provides the (R)-glutamate required for cell wall biosynthesis.</text>
</comment>
<comment type="caution">
    <text evidence="9">The sequence shown here is derived from an EMBL/GenBank/DDBJ whole genome shotgun (WGS) entry which is preliminary data.</text>
</comment>
<evidence type="ECO:0000256" key="6">
    <source>
        <dbReference type="ARBA" id="ARBA00023316"/>
    </source>
</evidence>
<accession>A0A235BVI1</accession>
<dbReference type="PANTHER" id="PTHR21198:SF2">
    <property type="entry name" value="GLUTAMATE RACEMASE"/>
    <property type="match status" value="1"/>
</dbReference>
<feature type="binding site" evidence="8">
    <location>
        <begin position="9"/>
        <end position="10"/>
    </location>
    <ligand>
        <name>substrate</name>
    </ligand>
</feature>
<reference evidence="9 10" key="1">
    <citation type="submission" date="2017-07" db="EMBL/GenBank/DDBJ databases">
        <title>Recovery of genomes from metagenomes via a dereplication, aggregation, and scoring strategy.</title>
        <authorList>
            <person name="Sieber C.M."/>
            <person name="Probst A.J."/>
            <person name="Sharrar A."/>
            <person name="Thomas B.C."/>
            <person name="Hess M."/>
            <person name="Tringe S.G."/>
            <person name="Banfield J.F."/>
        </authorList>
    </citation>
    <scope>NUCLEOTIDE SEQUENCE [LARGE SCALE GENOMIC DNA]</scope>
    <source>
        <strain evidence="9">JGI_Cruoil_03_44_89</strain>
    </source>
</reference>
<dbReference type="InterPro" id="IPR033134">
    <property type="entry name" value="Asp/Glu_racemase_AS_2"/>
</dbReference>
<keyword evidence="6 8" id="KW-0961">Cell wall biogenesis/degradation</keyword>
<organism evidence="9 10">
    <name type="scientific">candidate division WOR-3 bacterium JGI_Cruoil_03_44_89</name>
    <dbReference type="NCBI Taxonomy" id="1973748"/>
    <lineage>
        <taxon>Bacteria</taxon>
        <taxon>Bacteria division WOR-3</taxon>
    </lineage>
</organism>
<dbReference type="UniPathway" id="UPA00219"/>
<evidence type="ECO:0000313" key="9">
    <source>
        <dbReference type="EMBL" id="OYD16252.1"/>
    </source>
</evidence>
<dbReference type="InterPro" id="IPR001920">
    <property type="entry name" value="Asp/Glu_race"/>
</dbReference>
<comment type="pathway">
    <text evidence="8">Cell wall biogenesis; peptidoglycan biosynthesis.</text>
</comment>
<dbReference type="GO" id="GO:0008881">
    <property type="term" value="F:glutamate racemase activity"/>
    <property type="evidence" value="ECO:0007669"/>
    <property type="project" value="UniProtKB-UniRule"/>
</dbReference>
<feature type="active site" description="Proton donor/acceptor" evidence="8">
    <location>
        <position position="180"/>
    </location>
</feature>
<dbReference type="HAMAP" id="MF_00258">
    <property type="entry name" value="Glu_racemase"/>
    <property type="match status" value="1"/>
</dbReference>
<feature type="binding site" evidence="8">
    <location>
        <begin position="181"/>
        <end position="182"/>
    </location>
    <ligand>
        <name>substrate</name>
    </ligand>
</feature>
<evidence type="ECO:0000313" key="10">
    <source>
        <dbReference type="Proteomes" id="UP000215215"/>
    </source>
</evidence>
<dbReference type="Gene3D" id="3.40.50.1860">
    <property type="match status" value="2"/>
</dbReference>
<proteinExistence type="inferred from homology"/>
<dbReference type="SUPFAM" id="SSF53681">
    <property type="entry name" value="Aspartate/glutamate racemase"/>
    <property type="match status" value="2"/>
</dbReference>
<evidence type="ECO:0000256" key="8">
    <source>
        <dbReference type="HAMAP-Rule" id="MF_00258"/>
    </source>
</evidence>
<dbReference type="PROSITE" id="PS00923">
    <property type="entry name" value="ASP_GLU_RACEMASE_1"/>
    <property type="match status" value="1"/>
</dbReference>
<keyword evidence="4 8" id="KW-0573">Peptidoglycan synthesis</keyword>
<evidence type="ECO:0000256" key="7">
    <source>
        <dbReference type="ARBA" id="ARBA00070053"/>
    </source>
</evidence>
<keyword evidence="5 8" id="KW-0413">Isomerase</keyword>
<dbReference type="PROSITE" id="PS00924">
    <property type="entry name" value="ASP_GLU_RACEMASE_2"/>
    <property type="match status" value="1"/>
</dbReference>
<feature type="binding site" evidence="8">
    <location>
        <begin position="73"/>
        <end position="74"/>
    </location>
    <ligand>
        <name>substrate</name>
    </ligand>
</feature>
<dbReference type="Pfam" id="PF01177">
    <property type="entry name" value="Asp_Glu_race"/>
    <property type="match status" value="1"/>
</dbReference>
<dbReference type="InterPro" id="IPR015942">
    <property type="entry name" value="Asp/Glu/hydantoin_racemase"/>
</dbReference>
<comment type="catalytic activity">
    <reaction evidence="1 8">
        <text>L-glutamate = D-glutamate</text>
        <dbReference type="Rhea" id="RHEA:12813"/>
        <dbReference type="ChEBI" id="CHEBI:29985"/>
        <dbReference type="ChEBI" id="CHEBI:29986"/>
        <dbReference type="EC" id="5.1.1.3"/>
    </reaction>
</comment>
<dbReference type="NCBIfam" id="TIGR00067">
    <property type="entry name" value="glut_race"/>
    <property type="match status" value="1"/>
</dbReference>
<dbReference type="EC" id="5.1.1.3" evidence="2 8"/>
<evidence type="ECO:0000256" key="5">
    <source>
        <dbReference type="ARBA" id="ARBA00023235"/>
    </source>
</evidence>
<name>A0A235BVI1_UNCW3</name>
<dbReference type="AlphaFoldDB" id="A0A235BVI1"/>
<dbReference type="GO" id="GO:0008360">
    <property type="term" value="P:regulation of cell shape"/>
    <property type="evidence" value="ECO:0007669"/>
    <property type="project" value="UniProtKB-KW"/>
</dbReference>
<gene>
    <name evidence="8" type="primary">murI</name>
    <name evidence="9" type="ORF">CH333_03870</name>
</gene>
<dbReference type="Proteomes" id="UP000215215">
    <property type="component" value="Unassembled WGS sequence"/>
</dbReference>
<feature type="active site" description="Proton donor/acceptor" evidence="8">
    <location>
        <position position="72"/>
    </location>
</feature>
<keyword evidence="3 8" id="KW-0133">Cell shape</keyword>
<evidence type="ECO:0000256" key="2">
    <source>
        <dbReference type="ARBA" id="ARBA00013090"/>
    </source>
</evidence>
<evidence type="ECO:0000256" key="1">
    <source>
        <dbReference type="ARBA" id="ARBA00001602"/>
    </source>
</evidence>
<evidence type="ECO:0000256" key="3">
    <source>
        <dbReference type="ARBA" id="ARBA00022960"/>
    </source>
</evidence>
<dbReference type="PANTHER" id="PTHR21198">
    <property type="entry name" value="GLUTAMATE RACEMASE"/>
    <property type="match status" value="1"/>
</dbReference>
<evidence type="ECO:0000256" key="4">
    <source>
        <dbReference type="ARBA" id="ARBA00022984"/>
    </source>
</evidence>
<dbReference type="EMBL" id="NOZQ01000076">
    <property type="protein sequence ID" value="OYD16252.1"/>
    <property type="molecule type" value="Genomic_DNA"/>
</dbReference>
<dbReference type="GO" id="GO:0071555">
    <property type="term" value="P:cell wall organization"/>
    <property type="evidence" value="ECO:0007669"/>
    <property type="project" value="UniProtKB-KW"/>
</dbReference>
<dbReference type="InterPro" id="IPR018187">
    <property type="entry name" value="Asp/Glu_racemase_AS_1"/>
</dbReference>
<feature type="binding site" evidence="8">
    <location>
        <begin position="41"/>
        <end position="42"/>
    </location>
    <ligand>
        <name>substrate</name>
    </ligand>
</feature>